<dbReference type="EMBL" id="JAUEPP010000007">
    <property type="protein sequence ID" value="KAK3339249.1"/>
    <property type="molecule type" value="Genomic_DNA"/>
</dbReference>
<reference evidence="1" key="1">
    <citation type="journal article" date="2023" name="Mol. Phylogenet. Evol.">
        <title>Genome-scale phylogeny and comparative genomics of the fungal order Sordariales.</title>
        <authorList>
            <person name="Hensen N."/>
            <person name="Bonometti L."/>
            <person name="Westerberg I."/>
            <person name="Brannstrom I.O."/>
            <person name="Guillou S."/>
            <person name="Cros-Aarteil S."/>
            <person name="Calhoun S."/>
            <person name="Haridas S."/>
            <person name="Kuo A."/>
            <person name="Mondo S."/>
            <person name="Pangilinan J."/>
            <person name="Riley R."/>
            <person name="LaButti K."/>
            <person name="Andreopoulos B."/>
            <person name="Lipzen A."/>
            <person name="Chen C."/>
            <person name="Yan M."/>
            <person name="Daum C."/>
            <person name="Ng V."/>
            <person name="Clum A."/>
            <person name="Steindorff A."/>
            <person name="Ohm R.A."/>
            <person name="Martin F."/>
            <person name="Silar P."/>
            <person name="Natvig D.O."/>
            <person name="Lalanne C."/>
            <person name="Gautier V."/>
            <person name="Ament-Velasquez S.L."/>
            <person name="Kruys A."/>
            <person name="Hutchinson M.I."/>
            <person name="Powell A.J."/>
            <person name="Barry K."/>
            <person name="Miller A.N."/>
            <person name="Grigoriev I.V."/>
            <person name="Debuchy R."/>
            <person name="Gladieux P."/>
            <person name="Hiltunen Thoren M."/>
            <person name="Johannesson H."/>
        </authorList>
    </citation>
    <scope>NUCLEOTIDE SEQUENCE</scope>
    <source>
        <strain evidence="1">CBS 560.94</strain>
    </source>
</reference>
<evidence type="ECO:0000313" key="2">
    <source>
        <dbReference type="Proteomes" id="UP001278500"/>
    </source>
</evidence>
<keyword evidence="2" id="KW-1185">Reference proteome</keyword>
<gene>
    <name evidence="1" type="ORF">B0H65DRAFT_294548</name>
</gene>
<organism evidence="1 2">
    <name type="scientific">Neurospora tetraspora</name>
    <dbReference type="NCBI Taxonomy" id="94610"/>
    <lineage>
        <taxon>Eukaryota</taxon>
        <taxon>Fungi</taxon>
        <taxon>Dikarya</taxon>
        <taxon>Ascomycota</taxon>
        <taxon>Pezizomycotina</taxon>
        <taxon>Sordariomycetes</taxon>
        <taxon>Sordariomycetidae</taxon>
        <taxon>Sordariales</taxon>
        <taxon>Sordariaceae</taxon>
        <taxon>Neurospora</taxon>
    </lineage>
</organism>
<reference evidence="1" key="2">
    <citation type="submission" date="2023-06" db="EMBL/GenBank/DDBJ databases">
        <authorList>
            <consortium name="Lawrence Berkeley National Laboratory"/>
            <person name="Haridas S."/>
            <person name="Hensen N."/>
            <person name="Bonometti L."/>
            <person name="Westerberg I."/>
            <person name="Brannstrom I.O."/>
            <person name="Guillou S."/>
            <person name="Cros-Aarteil S."/>
            <person name="Calhoun S."/>
            <person name="Kuo A."/>
            <person name="Mondo S."/>
            <person name="Pangilinan J."/>
            <person name="Riley R."/>
            <person name="Labutti K."/>
            <person name="Andreopoulos B."/>
            <person name="Lipzen A."/>
            <person name="Chen C."/>
            <person name="Yanf M."/>
            <person name="Daum C."/>
            <person name="Ng V."/>
            <person name="Clum A."/>
            <person name="Steindorff A."/>
            <person name="Ohm R."/>
            <person name="Martin F."/>
            <person name="Silar P."/>
            <person name="Natvig D."/>
            <person name="Lalanne C."/>
            <person name="Gautier V."/>
            <person name="Ament-Velasquez S.L."/>
            <person name="Kruys A."/>
            <person name="Hutchinson M.I."/>
            <person name="Powell A.J."/>
            <person name="Barry K."/>
            <person name="Miller A.N."/>
            <person name="Grigoriev I.V."/>
            <person name="Debuchy R."/>
            <person name="Gladieux P."/>
            <person name="Thoren M.H."/>
            <person name="Johannesson H."/>
        </authorList>
    </citation>
    <scope>NUCLEOTIDE SEQUENCE</scope>
    <source>
        <strain evidence="1">CBS 560.94</strain>
    </source>
</reference>
<comment type="caution">
    <text evidence="1">The sequence shown here is derived from an EMBL/GenBank/DDBJ whole genome shotgun (WGS) entry which is preliminary data.</text>
</comment>
<sequence>MKKRTRDVPLLLFRELQGQWIYTGLRPLQHAQPMAHQPIDQQEGVQIWPKEETKADVIVKAHHVRSSNFPRPVLATPHWRCCLSSTYGKDFPHRLGWRNYSRRSQRGTGTTAEPLLQPLRSVLLGFPILCRFCPTIRVSSENSPTYIMSTTLRHPQEKNQEAKMALRNQVPVRYVHQQLGVHPCVPFDLRFSFLRALAALFSPSVDHSVSLVDCPPSTTHNTQSSFLTPTLARMHETLLPLSRLNRTKSFNVGSGVPTMQTQTSMQNIVHTQYVKCDTQKMPTSHIDCD</sequence>
<dbReference type="RefSeq" id="XP_062678609.1">
    <property type="nucleotide sequence ID" value="XM_062823059.1"/>
</dbReference>
<dbReference type="GeneID" id="87860213"/>
<evidence type="ECO:0000313" key="1">
    <source>
        <dbReference type="EMBL" id="KAK3339249.1"/>
    </source>
</evidence>
<dbReference type="Proteomes" id="UP001278500">
    <property type="component" value="Unassembled WGS sequence"/>
</dbReference>
<accession>A0AAE0J925</accession>
<proteinExistence type="predicted"/>
<dbReference type="AlphaFoldDB" id="A0AAE0J925"/>
<protein>
    <submittedName>
        <fullName evidence="1">Uncharacterized protein</fullName>
    </submittedName>
</protein>
<name>A0AAE0J925_9PEZI</name>